<dbReference type="Gene3D" id="1.10.10.60">
    <property type="entry name" value="Homeodomain-like"/>
    <property type="match status" value="1"/>
</dbReference>
<dbReference type="Pfam" id="PF12833">
    <property type="entry name" value="HTH_18"/>
    <property type="match status" value="1"/>
</dbReference>
<evidence type="ECO:0000259" key="4">
    <source>
        <dbReference type="PROSITE" id="PS01124"/>
    </source>
</evidence>
<keyword evidence="1" id="KW-0805">Transcription regulation</keyword>
<dbReference type="InterPro" id="IPR009057">
    <property type="entry name" value="Homeodomain-like_sf"/>
</dbReference>
<reference evidence="5" key="1">
    <citation type="journal article" date="2021" name="PeerJ">
        <title>Extensive microbial diversity within the chicken gut microbiome revealed by metagenomics and culture.</title>
        <authorList>
            <person name="Gilroy R."/>
            <person name="Ravi A."/>
            <person name="Getino M."/>
            <person name="Pursley I."/>
            <person name="Horton D.L."/>
            <person name="Alikhan N.F."/>
            <person name="Baker D."/>
            <person name="Gharbi K."/>
            <person name="Hall N."/>
            <person name="Watson M."/>
            <person name="Adriaenssens E.M."/>
            <person name="Foster-Nyarko E."/>
            <person name="Jarju S."/>
            <person name="Secka A."/>
            <person name="Antonio M."/>
            <person name="Oren A."/>
            <person name="Chaudhuri R.R."/>
            <person name="La Ragione R."/>
            <person name="Hildebrand F."/>
            <person name="Pallen M.J."/>
        </authorList>
    </citation>
    <scope>NUCLEOTIDE SEQUENCE</scope>
    <source>
        <strain evidence="5">CHK169-11906</strain>
    </source>
</reference>
<keyword evidence="3" id="KW-0804">Transcription</keyword>
<dbReference type="SMART" id="SM00342">
    <property type="entry name" value="HTH_ARAC"/>
    <property type="match status" value="1"/>
</dbReference>
<comment type="caution">
    <text evidence="5">The sequence shown here is derived from an EMBL/GenBank/DDBJ whole genome shotgun (WGS) entry which is preliminary data.</text>
</comment>
<accession>A0A9D2IDN8</accession>
<evidence type="ECO:0000313" key="6">
    <source>
        <dbReference type="Proteomes" id="UP000824259"/>
    </source>
</evidence>
<reference evidence="5" key="2">
    <citation type="submission" date="2021-04" db="EMBL/GenBank/DDBJ databases">
        <authorList>
            <person name="Gilroy R."/>
        </authorList>
    </citation>
    <scope>NUCLEOTIDE SEQUENCE</scope>
    <source>
        <strain evidence="5">CHK169-11906</strain>
    </source>
</reference>
<gene>
    <name evidence="5" type="ORF">H9779_03615</name>
</gene>
<keyword evidence="2" id="KW-0238">DNA-binding</keyword>
<dbReference type="InterPro" id="IPR018060">
    <property type="entry name" value="HTH_AraC"/>
</dbReference>
<evidence type="ECO:0000256" key="2">
    <source>
        <dbReference type="ARBA" id="ARBA00023125"/>
    </source>
</evidence>
<dbReference type="PANTHER" id="PTHR43280:SF32">
    <property type="entry name" value="TRANSCRIPTIONAL REGULATORY PROTEIN"/>
    <property type="match status" value="1"/>
</dbReference>
<dbReference type="SUPFAM" id="SSF46689">
    <property type="entry name" value="Homeodomain-like"/>
    <property type="match status" value="1"/>
</dbReference>
<feature type="domain" description="HTH araC/xylS-type" evidence="4">
    <location>
        <begin position="180"/>
        <end position="278"/>
    </location>
</feature>
<dbReference type="Proteomes" id="UP000824259">
    <property type="component" value="Unassembled WGS sequence"/>
</dbReference>
<protein>
    <submittedName>
        <fullName evidence="5">Helix-turn-helix domain-containing protein</fullName>
    </submittedName>
</protein>
<dbReference type="GO" id="GO:0043565">
    <property type="term" value="F:sequence-specific DNA binding"/>
    <property type="evidence" value="ECO:0007669"/>
    <property type="project" value="InterPro"/>
</dbReference>
<dbReference type="PROSITE" id="PS01124">
    <property type="entry name" value="HTH_ARAC_FAMILY_2"/>
    <property type="match status" value="1"/>
</dbReference>
<proteinExistence type="predicted"/>
<dbReference type="AlphaFoldDB" id="A0A9D2IDN8"/>
<name>A0A9D2IDN8_9BACT</name>
<evidence type="ECO:0000256" key="3">
    <source>
        <dbReference type="ARBA" id="ARBA00023163"/>
    </source>
</evidence>
<dbReference type="EMBL" id="DWYR01000009">
    <property type="protein sequence ID" value="HJA98671.1"/>
    <property type="molecule type" value="Genomic_DNA"/>
</dbReference>
<dbReference type="PANTHER" id="PTHR43280">
    <property type="entry name" value="ARAC-FAMILY TRANSCRIPTIONAL REGULATOR"/>
    <property type="match status" value="1"/>
</dbReference>
<organism evidence="5 6">
    <name type="scientific">Candidatus Alistipes avicola</name>
    <dbReference type="NCBI Taxonomy" id="2838432"/>
    <lineage>
        <taxon>Bacteria</taxon>
        <taxon>Pseudomonadati</taxon>
        <taxon>Bacteroidota</taxon>
        <taxon>Bacteroidia</taxon>
        <taxon>Bacteroidales</taxon>
        <taxon>Rikenellaceae</taxon>
        <taxon>Alistipes</taxon>
    </lineage>
</organism>
<dbReference type="GO" id="GO:0003700">
    <property type="term" value="F:DNA-binding transcription factor activity"/>
    <property type="evidence" value="ECO:0007669"/>
    <property type="project" value="InterPro"/>
</dbReference>
<evidence type="ECO:0000256" key="1">
    <source>
        <dbReference type="ARBA" id="ARBA00023015"/>
    </source>
</evidence>
<evidence type="ECO:0000313" key="5">
    <source>
        <dbReference type="EMBL" id="HJA98671.1"/>
    </source>
</evidence>
<sequence length="280" mass="31904">MTSVSPFVLSDKEPFVIGVSDLSYFFNQPRRCAAGLVLFCESGTADMAINLRRGILCPNTIVLTLPGMTLMLENASSDLRVSYAAFASDLIGEAGFRLGPSFFSYLGSNPFIQVDEKVADGICGWFKSMMYTYLDHDNIFRRTIVKNRLQNILLEMYDKIQRNANSQSPTAPNRQKELFHKFISLVHENCTEQREVTFYADRLCISTRYLSAIVRKMASISAKELIDRAVIMEIKILLQNTTLPVQEISYKMHFPDQSYLGRFFKKHTGISPTVFRQQNQ</sequence>